<dbReference type="AlphaFoldDB" id="A0A1N7NYC5"/>
<reference evidence="1 2" key="1">
    <citation type="submission" date="2017-01" db="EMBL/GenBank/DDBJ databases">
        <authorList>
            <person name="Mah S.A."/>
            <person name="Swanson W.J."/>
            <person name="Moy G.W."/>
            <person name="Vacquier V.D."/>
        </authorList>
    </citation>
    <scope>NUCLEOTIDE SEQUENCE [LARGE SCALE GENOMIC DNA]</scope>
    <source>
        <strain evidence="1 2">DSM 18014</strain>
    </source>
</reference>
<name>A0A1N7NYC5_9FLAO</name>
<organism evidence="1 2">
    <name type="scientific">Chryseobacterium gambrini</name>
    <dbReference type="NCBI Taxonomy" id="373672"/>
    <lineage>
        <taxon>Bacteria</taxon>
        <taxon>Pseudomonadati</taxon>
        <taxon>Bacteroidota</taxon>
        <taxon>Flavobacteriia</taxon>
        <taxon>Flavobacteriales</taxon>
        <taxon>Weeksellaceae</taxon>
        <taxon>Chryseobacterium group</taxon>
        <taxon>Chryseobacterium</taxon>
    </lineage>
</organism>
<dbReference type="Proteomes" id="UP000185781">
    <property type="component" value="Unassembled WGS sequence"/>
</dbReference>
<dbReference type="STRING" id="373672.SAMN05421785_105216"/>
<evidence type="ECO:0000313" key="1">
    <source>
        <dbReference type="EMBL" id="SIT03347.1"/>
    </source>
</evidence>
<accession>A0A1N7NYC5</accession>
<dbReference type="OrthoDB" id="1263809at2"/>
<gene>
    <name evidence="1" type="ORF">SAMN05421785_105216</name>
</gene>
<evidence type="ECO:0000313" key="2">
    <source>
        <dbReference type="Proteomes" id="UP000185781"/>
    </source>
</evidence>
<proteinExistence type="predicted"/>
<evidence type="ECO:0008006" key="3">
    <source>
        <dbReference type="Google" id="ProtNLM"/>
    </source>
</evidence>
<sequence>MSEKYKYLIGKTKQEVISILGQEFNFFPADHWSYELYTTWWGKQAILYLYFQKDLVVDLKIIIRYWKF</sequence>
<dbReference type="EMBL" id="FTOV01000005">
    <property type="protein sequence ID" value="SIT03347.1"/>
    <property type="molecule type" value="Genomic_DNA"/>
</dbReference>
<protein>
    <recommendedName>
        <fullName evidence="3">SmpA / OmlA family protein</fullName>
    </recommendedName>
</protein>
<dbReference type="RefSeq" id="WP_076392957.1">
    <property type="nucleotide sequence ID" value="NZ_FTOV01000005.1"/>
</dbReference>